<dbReference type="Proteomes" id="UP000619293">
    <property type="component" value="Unassembled WGS sequence"/>
</dbReference>
<organism evidence="2 3">
    <name type="scientific">Catellatospora chokoriensis</name>
    <dbReference type="NCBI Taxonomy" id="310353"/>
    <lineage>
        <taxon>Bacteria</taxon>
        <taxon>Bacillati</taxon>
        <taxon>Actinomycetota</taxon>
        <taxon>Actinomycetes</taxon>
        <taxon>Micromonosporales</taxon>
        <taxon>Micromonosporaceae</taxon>
        <taxon>Catellatospora</taxon>
    </lineage>
</organism>
<name>A0A8J3NV77_9ACTN</name>
<gene>
    <name evidence="2" type="ORF">Cch02nite_70850</name>
</gene>
<protein>
    <submittedName>
        <fullName evidence="2">Uncharacterized protein</fullName>
    </submittedName>
</protein>
<dbReference type="EMBL" id="BONG01000069">
    <property type="protein sequence ID" value="GIF93641.1"/>
    <property type="molecule type" value="Genomic_DNA"/>
</dbReference>
<sequence length="176" mass="17808">MALMASGTLLAGCSGAGASAHEPPEQASPRVVSPSPPAPTGACLLLDFPGIEQRLHARLAVAGAANHEKTSTCVARPTEAALPELSVSVTPSKSDVAVFKDKMLPDGANAVTALGKVAYSQVKPAAKGRGPYVEIGWLAGNARLLVLKVTLPEGGDAAALLPDVVELAKDIDRAGV</sequence>
<evidence type="ECO:0000313" key="2">
    <source>
        <dbReference type="EMBL" id="GIF93641.1"/>
    </source>
</evidence>
<feature type="region of interest" description="Disordered" evidence="1">
    <location>
        <begin position="14"/>
        <end position="36"/>
    </location>
</feature>
<keyword evidence="3" id="KW-1185">Reference proteome</keyword>
<proteinExistence type="predicted"/>
<reference evidence="2 3" key="1">
    <citation type="submission" date="2021-01" db="EMBL/GenBank/DDBJ databases">
        <title>Whole genome shotgun sequence of Catellatospora chokoriensis NBRC 107358.</title>
        <authorList>
            <person name="Komaki H."/>
            <person name="Tamura T."/>
        </authorList>
    </citation>
    <scope>NUCLEOTIDE SEQUENCE [LARGE SCALE GENOMIC DNA]</scope>
    <source>
        <strain evidence="2 3">NBRC 107358</strain>
    </source>
</reference>
<evidence type="ECO:0000256" key="1">
    <source>
        <dbReference type="SAM" id="MobiDB-lite"/>
    </source>
</evidence>
<evidence type="ECO:0000313" key="3">
    <source>
        <dbReference type="Proteomes" id="UP000619293"/>
    </source>
</evidence>
<comment type="caution">
    <text evidence="2">The sequence shown here is derived from an EMBL/GenBank/DDBJ whole genome shotgun (WGS) entry which is preliminary data.</text>
</comment>
<dbReference type="AlphaFoldDB" id="A0A8J3NV77"/>
<accession>A0A8J3NV77</accession>